<evidence type="ECO:0000256" key="16">
    <source>
        <dbReference type="ARBA" id="ARBA00022989"/>
    </source>
</evidence>
<evidence type="ECO:0000256" key="3">
    <source>
        <dbReference type="ARBA" id="ARBA00007090"/>
    </source>
</evidence>
<name>A0A073KB03_9BACI</name>
<evidence type="ECO:0000259" key="26">
    <source>
        <dbReference type="Pfam" id="PF00905"/>
    </source>
</evidence>
<dbReference type="STRING" id="574375.AZF08_17135"/>
<organism evidence="28 29">
    <name type="scientific">Bacillus gaemokensis</name>
    <dbReference type="NCBI Taxonomy" id="574375"/>
    <lineage>
        <taxon>Bacteria</taxon>
        <taxon>Bacillati</taxon>
        <taxon>Bacillota</taxon>
        <taxon>Bacilli</taxon>
        <taxon>Bacillales</taxon>
        <taxon>Bacillaceae</taxon>
        <taxon>Bacillus</taxon>
        <taxon>Bacillus cereus group</taxon>
    </lineage>
</organism>
<dbReference type="RefSeq" id="WP_033675279.1">
    <property type="nucleotide sequence ID" value="NZ_JOTM01000013.1"/>
</dbReference>
<keyword evidence="10" id="KW-0328">Glycosyltransferase</keyword>
<evidence type="ECO:0000256" key="21">
    <source>
        <dbReference type="ARBA" id="ARBA00044770"/>
    </source>
</evidence>
<comment type="catalytic activity">
    <reaction evidence="22">
        <text>[GlcNAc-(1-&gt;4)-Mur2Ac(oyl-L-Ala-gamma-D-Glu-L-Lys-D-Ala-D-Ala)](n)-di-trans,octa-cis-undecaprenyl diphosphate + beta-D-GlcNAc-(1-&gt;4)-Mur2Ac(oyl-L-Ala-gamma-D-Glu-L-Lys-D-Ala-D-Ala)-di-trans,octa-cis-undecaprenyl diphosphate = [GlcNAc-(1-&gt;4)-Mur2Ac(oyl-L-Ala-gamma-D-Glu-L-Lys-D-Ala-D-Ala)](n+1)-di-trans,octa-cis-undecaprenyl diphosphate + di-trans,octa-cis-undecaprenyl diphosphate + H(+)</text>
        <dbReference type="Rhea" id="RHEA:23708"/>
        <dbReference type="Rhea" id="RHEA-COMP:9602"/>
        <dbReference type="Rhea" id="RHEA-COMP:9603"/>
        <dbReference type="ChEBI" id="CHEBI:15378"/>
        <dbReference type="ChEBI" id="CHEBI:58405"/>
        <dbReference type="ChEBI" id="CHEBI:60033"/>
        <dbReference type="ChEBI" id="CHEBI:78435"/>
        <dbReference type="EC" id="2.4.99.28"/>
    </reaction>
</comment>
<keyword evidence="12 25" id="KW-0812">Transmembrane</keyword>
<reference evidence="28 29" key="1">
    <citation type="submission" date="2014-06" db="EMBL/GenBank/DDBJ databases">
        <title>Draft genome sequence of Bacillus gaemokensis JCM 15801 (MCCC 1A00707).</title>
        <authorList>
            <person name="Lai Q."/>
            <person name="Liu Y."/>
            <person name="Shao Z."/>
        </authorList>
    </citation>
    <scope>NUCLEOTIDE SEQUENCE [LARGE SCALE GENOMIC DNA]</scope>
    <source>
        <strain evidence="28 29">JCM 15801</strain>
    </source>
</reference>
<evidence type="ECO:0000313" key="28">
    <source>
        <dbReference type="EMBL" id="KEK23716.1"/>
    </source>
</evidence>
<dbReference type="Gene3D" id="1.10.3810.10">
    <property type="entry name" value="Biosynthetic peptidoglycan transglycosylase-like"/>
    <property type="match status" value="1"/>
</dbReference>
<dbReference type="GO" id="GO:0008360">
    <property type="term" value="P:regulation of cell shape"/>
    <property type="evidence" value="ECO:0007669"/>
    <property type="project" value="UniProtKB-KW"/>
</dbReference>
<evidence type="ECO:0000256" key="25">
    <source>
        <dbReference type="SAM" id="Phobius"/>
    </source>
</evidence>
<feature type="transmembrane region" description="Helical" evidence="25">
    <location>
        <begin position="21"/>
        <end position="45"/>
    </location>
</feature>
<protein>
    <recommendedName>
        <fullName evidence="6">Penicillin-binding protein 1A</fullName>
        <ecNumber evidence="21">2.4.99.28</ecNumber>
        <ecNumber evidence="5">3.4.16.4</ecNumber>
    </recommendedName>
</protein>
<evidence type="ECO:0000313" key="29">
    <source>
        <dbReference type="Proteomes" id="UP000027778"/>
    </source>
</evidence>
<dbReference type="FunFam" id="3.40.710.10:FF:000020">
    <property type="entry name" value="Penicillin-binding protein 1A"/>
    <property type="match status" value="1"/>
</dbReference>
<dbReference type="AlphaFoldDB" id="A0A073KB03"/>
<dbReference type="Proteomes" id="UP000027778">
    <property type="component" value="Unassembled WGS sequence"/>
</dbReference>
<keyword evidence="9" id="KW-0645">Protease</keyword>
<keyword evidence="19" id="KW-0961">Cell wall biogenesis/degradation</keyword>
<evidence type="ECO:0000256" key="22">
    <source>
        <dbReference type="ARBA" id="ARBA00049902"/>
    </source>
</evidence>
<dbReference type="InterPro" id="IPR001264">
    <property type="entry name" value="Glyco_trans_51"/>
</dbReference>
<keyword evidence="16 25" id="KW-1133">Transmembrane helix</keyword>
<dbReference type="Pfam" id="PF00912">
    <property type="entry name" value="Transgly"/>
    <property type="match status" value="1"/>
</dbReference>
<evidence type="ECO:0000256" key="24">
    <source>
        <dbReference type="SAM" id="MobiDB-lite"/>
    </source>
</evidence>
<dbReference type="EC" id="3.4.16.4" evidence="5"/>
<dbReference type="SUPFAM" id="SSF56601">
    <property type="entry name" value="beta-lactamase/transpeptidase-like"/>
    <property type="match status" value="1"/>
</dbReference>
<dbReference type="InterPro" id="IPR001460">
    <property type="entry name" value="PCN-bd_Tpept"/>
</dbReference>
<dbReference type="GO" id="GO:0008955">
    <property type="term" value="F:peptidoglycan glycosyltransferase activity"/>
    <property type="evidence" value="ECO:0007669"/>
    <property type="project" value="UniProtKB-EC"/>
</dbReference>
<evidence type="ECO:0000256" key="10">
    <source>
        <dbReference type="ARBA" id="ARBA00022676"/>
    </source>
</evidence>
<dbReference type="InterPro" id="IPR012338">
    <property type="entry name" value="Beta-lactam/transpept-like"/>
</dbReference>
<keyword evidence="8" id="KW-0121">Carboxypeptidase</keyword>
<dbReference type="PANTHER" id="PTHR32282">
    <property type="entry name" value="BINDING PROTEIN TRANSPEPTIDASE, PUTATIVE-RELATED"/>
    <property type="match status" value="1"/>
</dbReference>
<dbReference type="GO" id="GO:0009252">
    <property type="term" value="P:peptidoglycan biosynthetic process"/>
    <property type="evidence" value="ECO:0007669"/>
    <property type="project" value="UniProtKB-KW"/>
</dbReference>
<evidence type="ECO:0000256" key="15">
    <source>
        <dbReference type="ARBA" id="ARBA00022984"/>
    </source>
</evidence>
<keyword evidence="17 25" id="KW-0472">Membrane</keyword>
<keyword evidence="13" id="KW-0378">Hydrolase</keyword>
<keyword evidence="29" id="KW-1185">Reference proteome</keyword>
<comment type="caution">
    <text evidence="28">The sequence shown here is derived from an EMBL/GenBank/DDBJ whole genome shotgun (WGS) entry which is preliminary data.</text>
</comment>
<gene>
    <name evidence="28" type="ORF">BAGA_07085</name>
</gene>
<evidence type="ECO:0000256" key="9">
    <source>
        <dbReference type="ARBA" id="ARBA00022670"/>
    </source>
</evidence>
<comment type="similarity">
    <text evidence="4">In the N-terminal section; belongs to the glycosyltransferase 51 family.</text>
</comment>
<keyword evidence="7" id="KW-1003">Cell membrane</keyword>
<dbReference type="Pfam" id="PF00905">
    <property type="entry name" value="Transpeptidase"/>
    <property type="match status" value="1"/>
</dbReference>
<dbReference type="Gene3D" id="3.40.710.10">
    <property type="entry name" value="DD-peptidase/beta-lactamase superfamily"/>
    <property type="match status" value="1"/>
</dbReference>
<keyword evidence="18" id="KW-0511">Multifunctional enzyme</keyword>
<keyword evidence="11" id="KW-0808">Transferase</keyword>
<keyword evidence="14" id="KW-0133">Cell shape</keyword>
<dbReference type="GO" id="GO:0071555">
    <property type="term" value="P:cell wall organization"/>
    <property type="evidence" value="ECO:0007669"/>
    <property type="project" value="UniProtKB-KW"/>
</dbReference>
<dbReference type="InterPro" id="IPR023346">
    <property type="entry name" value="Lysozyme-like_dom_sf"/>
</dbReference>
<dbReference type="FunFam" id="1.10.3810.10:FF:000001">
    <property type="entry name" value="Penicillin-binding protein 1A"/>
    <property type="match status" value="1"/>
</dbReference>
<evidence type="ECO:0000256" key="1">
    <source>
        <dbReference type="ARBA" id="ARBA00003921"/>
    </source>
</evidence>
<accession>A0A073KB03</accession>
<dbReference type="NCBIfam" id="TIGR02074">
    <property type="entry name" value="PBP_1a_fam"/>
    <property type="match status" value="1"/>
</dbReference>
<evidence type="ECO:0000256" key="5">
    <source>
        <dbReference type="ARBA" id="ARBA00012448"/>
    </source>
</evidence>
<evidence type="ECO:0000256" key="7">
    <source>
        <dbReference type="ARBA" id="ARBA00022475"/>
    </source>
</evidence>
<evidence type="ECO:0000256" key="18">
    <source>
        <dbReference type="ARBA" id="ARBA00023268"/>
    </source>
</evidence>
<proteinExistence type="inferred from homology"/>
<feature type="domain" description="Glycosyl transferase family 51" evidence="27">
    <location>
        <begin position="68"/>
        <end position="240"/>
    </location>
</feature>
<feature type="region of interest" description="Disordered" evidence="24">
    <location>
        <begin position="642"/>
        <end position="666"/>
    </location>
</feature>
<dbReference type="GO" id="GO:0006508">
    <property type="term" value="P:proteolysis"/>
    <property type="evidence" value="ECO:0007669"/>
    <property type="project" value="UniProtKB-KW"/>
</dbReference>
<evidence type="ECO:0000256" key="11">
    <source>
        <dbReference type="ARBA" id="ARBA00022679"/>
    </source>
</evidence>
<comment type="function">
    <text evidence="1">Cell wall formation.</text>
</comment>
<dbReference type="GO" id="GO:0008658">
    <property type="term" value="F:penicillin binding"/>
    <property type="evidence" value="ECO:0007669"/>
    <property type="project" value="InterPro"/>
</dbReference>
<evidence type="ECO:0000259" key="27">
    <source>
        <dbReference type="Pfam" id="PF00912"/>
    </source>
</evidence>
<dbReference type="EC" id="2.4.99.28" evidence="21"/>
<dbReference type="EMBL" id="JOTM01000013">
    <property type="protein sequence ID" value="KEK23716.1"/>
    <property type="molecule type" value="Genomic_DNA"/>
</dbReference>
<evidence type="ECO:0000256" key="2">
    <source>
        <dbReference type="ARBA" id="ARBA00004752"/>
    </source>
</evidence>
<evidence type="ECO:0000256" key="4">
    <source>
        <dbReference type="ARBA" id="ARBA00007739"/>
    </source>
</evidence>
<feature type="domain" description="Penicillin-binding protein transpeptidase" evidence="26">
    <location>
        <begin position="336"/>
        <end position="613"/>
    </location>
</feature>
<dbReference type="eggNOG" id="COG0744">
    <property type="taxonomic scope" value="Bacteria"/>
</dbReference>
<dbReference type="InterPro" id="IPR036950">
    <property type="entry name" value="PBP_transglycosylase"/>
</dbReference>
<comment type="catalytic activity">
    <reaction evidence="20">
        <text>Preferential cleavage: (Ac)2-L-Lys-D-Ala-|-D-Ala. Also transpeptidation of peptidyl-alanyl moieties that are N-acyl substituents of D-alanine.</text>
        <dbReference type="EC" id="3.4.16.4"/>
    </reaction>
</comment>
<keyword evidence="15" id="KW-0573">Peptidoglycan synthesis</keyword>
<dbReference type="PANTHER" id="PTHR32282:SF32">
    <property type="entry name" value="PENICILLIN-BINDING PROTEIN 2A"/>
    <property type="match status" value="1"/>
</dbReference>
<evidence type="ECO:0000256" key="19">
    <source>
        <dbReference type="ARBA" id="ARBA00023316"/>
    </source>
</evidence>
<comment type="similarity">
    <text evidence="3">In the C-terminal section; belongs to the transpeptidase family.</text>
</comment>
<evidence type="ECO:0000256" key="6">
    <source>
        <dbReference type="ARBA" id="ARBA00018638"/>
    </source>
</evidence>
<dbReference type="GO" id="GO:0009002">
    <property type="term" value="F:serine-type D-Ala-D-Ala carboxypeptidase activity"/>
    <property type="evidence" value="ECO:0007669"/>
    <property type="project" value="UniProtKB-EC"/>
</dbReference>
<sequence length="679" mass="77026">MKLNNIHFKKMLEWFNKRKKLRNTLFVFGGFFLIIFIAINIMIFIQDISALKQAVPQPTLIYDANKEVAAKLSSSKTEGITRKDIPDIMIQAIVAVEDKKFFSHHGIYYSGIMSAVLKNVTAGEVVAGGSTITQQLAKNVFLTQERTFSRKFKEYFLTKKIERTYTKDEIIEMYVNQIYFGEGAWGIKKAAKSYFDKEVKDLTAAEAATIAGLIKAPSTYSPYKNFNKSIERRNVVLSLMKEQGYITEEQYNKEKETGLVLRRGVDDKYKGKYSQYVDYIVREAMEKYELTQNEILAGGYRIYTELDPKKQQAVEDVANNDSYFKGSSSDQLMQTGIVLMDPKTGGIPALVGGRGTYQFLQFNHATQLKRQPGSTLKPLAVYVPALEQGYEVYDILKDEPFNIKEYQPQNSDHNFHGDVTMYEAVAKSYNVPAVWLLEQIGLEKGLKSLERFGIPLQEEDRTYPIALGGMHTGTSPFVMAQAYATFANNGVQIEGHAIQEIQNAEGEIVGKWYKKETRVTNEKIAQKITYLLKGVVEKGTGEKAKVKAIDTAGKTGTTQLVDGPSSGAKDSWFVGYTPDLVGAIWVGYDKTDSEHYVPGGSQITTTMFRDIMKKATGNPAQKAFDLSLISEVDYTKQLKTVEEEKRRKEEEKKRKEEEKQRQEKQKEWIDKVKGWIPFF</sequence>
<dbReference type="OrthoDB" id="9766909at2"/>
<comment type="pathway">
    <text evidence="2">Cell wall biogenesis; peptidoglycan biosynthesis.</text>
</comment>
<evidence type="ECO:0000256" key="17">
    <source>
        <dbReference type="ARBA" id="ARBA00023136"/>
    </source>
</evidence>
<dbReference type="SUPFAM" id="SSF53955">
    <property type="entry name" value="Lysozyme-like"/>
    <property type="match status" value="1"/>
</dbReference>
<evidence type="ECO:0000256" key="14">
    <source>
        <dbReference type="ARBA" id="ARBA00022960"/>
    </source>
</evidence>
<evidence type="ECO:0000256" key="8">
    <source>
        <dbReference type="ARBA" id="ARBA00022645"/>
    </source>
</evidence>
<evidence type="ECO:0000256" key="13">
    <source>
        <dbReference type="ARBA" id="ARBA00022801"/>
    </source>
</evidence>
<dbReference type="GO" id="GO:0030288">
    <property type="term" value="C:outer membrane-bounded periplasmic space"/>
    <property type="evidence" value="ECO:0007669"/>
    <property type="project" value="TreeGrafter"/>
</dbReference>
<comment type="pathway">
    <text evidence="23">Glycan biosynthesis.</text>
</comment>
<dbReference type="InterPro" id="IPR050396">
    <property type="entry name" value="Glycosyltr_51/Transpeptidase"/>
</dbReference>
<evidence type="ECO:0000256" key="20">
    <source>
        <dbReference type="ARBA" id="ARBA00034000"/>
    </source>
</evidence>
<evidence type="ECO:0000256" key="12">
    <source>
        <dbReference type="ARBA" id="ARBA00022692"/>
    </source>
</evidence>
<evidence type="ECO:0000256" key="23">
    <source>
        <dbReference type="ARBA" id="ARBA00060592"/>
    </source>
</evidence>